<dbReference type="EMBL" id="CP006939">
    <property type="protein sequence ID" value="AHC15463.1"/>
    <property type="molecule type" value="Genomic_DNA"/>
</dbReference>
<keyword evidence="1" id="KW-0812">Transmembrane</keyword>
<feature type="transmembrane region" description="Helical" evidence="1">
    <location>
        <begin position="6"/>
        <end position="24"/>
    </location>
</feature>
<dbReference type="InterPro" id="IPR013879">
    <property type="entry name" value="DUF1761"/>
</dbReference>
<dbReference type="HOGENOM" id="CLU_136269_0_0_12"/>
<evidence type="ECO:0000256" key="1">
    <source>
        <dbReference type="SAM" id="Phobius"/>
    </source>
</evidence>
<evidence type="ECO:0008006" key="4">
    <source>
        <dbReference type="Google" id="ProtNLM"/>
    </source>
</evidence>
<dbReference type="Pfam" id="PF08570">
    <property type="entry name" value="DUF1761"/>
    <property type="match status" value="1"/>
</dbReference>
<evidence type="ECO:0000313" key="2">
    <source>
        <dbReference type="EMBL" id="AHC15463.1"/>
    </source>
</evidence>
<feature type="transmembrane region" description="Helical" evidence="1">
    <location>
        <begin position="53"/>
        <end position="71"/>
    </location>
</feature>
<feature type="transmembrane region" description="Helical" evidence="1">
    <location>
        <begin position="83"/>
        <end position="103"/>
    </location>
</feature>
<keyword evidence="1" id="KW-1133">Transmembrane helix</keyword>
<dbReference type="RefSeq" id="WP_024268369.1">
    <property type="nucleotide sequence ID" value="NC_023035.1"/>
</dbReference>
<keyword evidence="1" id="KW-0472">Membrane</keyword>
<dbReference type="KEGG" id="slr:L21SP2_2096"/>
<sequence>MLNVNIWVIFIAGGLNMVLGMLWYGPLFGKAWMNGMGIDPDDKKKMDEMQKTAGSGYAYSLLFAFIFGYALDLFLNLVDVSSLGFALILAAVVYLGFGIANTVKSVLWGETNRQVFMINTGFEIVFIGIMTVVAFYL</sequence>
<gene>
    <name evidence="2" type="ORF">L21SP2_2096</name>
</gene>
<keyword evidence="3" id="KW-1185">Reference proteome</keyword>
<accession>V5WI44</accession>
<dbReference type="Proteomes" id="UP000018680">
    <property type="component" value="Chromosome"/>
</dbReference>
<dbReference type="PATRIC" id="fig|1307761.3.peg.2089"/>
<feature type="transmembrane region" description="Helical" evidence="1">
    <location>
        <begin position="115"/>
        <end position="136"/>
    </location>
</feature>
<protein>
    <recommendedName>
        <fullName evidence="4">DUF1761 domain-containing protein</fullName>
    </recommendedName>
</protein>
<dbReference type="OrthoDB" id="333057at2"/>
<proteinExistence type="predicted"/>
<reference evidence="2 3" key="1">
    <citation type="journal article" date="2015" name="Stand. Genomic Sci.">
        <title>Complete genome sequence and description of Salinispira pacifica gen. nov., sp. nov., a novel spirochaete isolated form a hypersaline microbial mat.</title>
        <authorList>
            <person name="Ben Hania W."/>
            <person name="Joseph M."/>
            <person name="Schumann P."/>
            <person name="Bunk B."/>
            <person name="Fiebig A."/>
            <person name="Sproer C."/>
            <person name="Klenk H.P."/>
            <person name="Fardeau M.L."/>
            <person name="Spring S."/>
        </authorList>
    </citation>
    <scope>NUCLEOTIDE SEQUENCE [LARGE SCALE GENOMIC DNA]</scope>
    <source>
        <strain evidence="2 3">L21-RPul-D2</strain>
    </source>
</reference>
<dbReference type="AlphaFoldDB" id="V5WI44"/>
<evidence type="ECO:0000313" key="3">
    <source>
        <dbReference type="Proteomes" id="UP000018680"/>
    </source>
</evidence>
<organism evidence="2 3">
    <name type="scientific">Salinispira pacifica</name>
    <dbReference type="NCBI Taxonomy" id="1307761"/>
    <lineage>
        <taxon>Bacteria</taxon>
        <taxon>Pseudomonadati</taxon>
        <taxon>Spirochaetota</taxon>
        <taxon>Spirochaetia</taxon>
        <taxon>Spirochaetales</taxon>
        <taxon>Spirochaetaceae</taxon>
        <taxon>Salinispira</taxon>
    </lineage>
</organism>
<name>V5WI44_9SPIO</name>